<dbReference type="OrthoDB" id="264603at2759"/>
<dbReference type="InterPro" id="IPR016763">
    <property type="entry name" value="VAP"/>
</dbReference>
<dbReference type="InterPro" id="IPR008962">
    <property type="entry name" value="PapD-like_sf"/>
</dbReference>
<comment type="similarity">
    <text evidence="2">Belongs to the VAMP-associated protein (VAP) (TC 9.B.17) family.</text>
</comment>
<evidence type="ECO:0000256" key="2">
    <source>
        <dbReference type="ARBA" id="ARBA00008932"/>
    </source>
</evidence>
<feature type="compositionally biased region" description="Polar residues" evidence="6">
    <location>
        <begin position="204"/>
        <end position="236"/>
    </location>
</feature>
<dbReference type="GO" id="GO:0005789">
    <property type="term" value="C:endoplasmic reticulum membrane"/>
    <property type="evidence" value="ECO:0007669"/>
    <property type="project" value="InterPro"/>
</dbReference>
<dbReference type="EMBL" id="CAJVRM010000175">
    <property type="protein sequence ID" value="CAG8976409.1"/>
    <property type="molecule type" value="Genomic_DNA"/>
</dbReference>
<feature type="region of interest" description="Disordered" evidence="6">
    <location>
        <begin position="194"/>
        <end position="270"/>
    </location>
</feature>
<dbReference type="GO" id="GO:0061817">
    <property type="term" value="P:endoplasmic reticulum-plasma membrane tethering"/>
    <property type="evidence" value="ECO:0007669"/>
    <property type="project" value="TreeGrafter"/>
</dbReference>
<organism evidence="9 10">
    <name type="scientific">Hymenoscyphus albidus</name>
    <dbReference type="NCBI Taxonomy" id="595503"/>
    <lineage>
        <taxon>Eukaryota</taxon>
        <taxon>Fungi</taxon>
        <taxon>Dikarya</taxon>
        <taxon>Ascomycota</taxon>
        <taxon>Pezizomycotina</taxon>
        <taxon>Leotiomycetes</taxon>
        <taxon>Helotiales</taxon>
        <taxon>Helotiaceae</taxon>
        <taxon>Hymenoscyphus</taxon>
    </lineage>
</organism>
<dbReference type="InterPro" id="IPR000535">
    <property type="entry name" value="MSP_dom"/>
</dbReference>
<feature type="domain" description="MSP" evidence="8">
    <location>
        <begin position="2"/>
        <end position="186"/>
    </location>
</feature>
<dbReference type="Gene3D" id="2.60.40.10">
    <property type="entry name" value="Immunoglobulins"/>
    <property type="match status" value="1"/>
</dbReference>
<evidence type="ECO:0000256" key="6">
    <source>
        <dbReference type="SAM" id="MobiDB-lite"/>
    </source>
</evidence>
<evidence type="ECO:0000256" key="5">
    <source>
        <dbReference type="ARBA" id="ARBA00023136"/>
    </source>
</evidence>
<proteinExistence type="inferred from homology"/>
<evidence type="ECO:0000313" key="9">
    <source>
        <dbReference type="EMBL" id="CAG8976409.1"/>
    </source>
</evidence>
<dbReference type="AlphaFoldDB" id="A0A9N9Q600"/>
<protein>
    <recommendedName>
        <fullName evidence="8">MSP domain-containing protein</fullName>
    </recommendedName>
</protein>
<evidence type="ECO:0000256" key="4">
    <source>
        <dbReference type="ARBA" id="ARBA00022989"/>
    </source>
</evidence>
<comment type="subcellular location">
    <subcellularLocation>
        <location evidence="1">Membrane</location>
        <topology evidence="1">Single-pass type IV membrane protein</topology>
    </subcellularLocation>
</comment>
<comment type="caution">
    <text evidence="9">The sequence shown here is derived from an EMBL/GenBank/DDBJ whole genome shotgun (WGS) entry which is preliminary data.</text>
</comment>
<dbReference type="PANTHER" id="PTHR10809:SF6">
    <property type="entry name" value="AT11025P-RELATED"/>
    <property type="match status" value="1"/>
</dbReference>
<evidence type="ECO:0000313" key="10">
    <source>
        <dbReference type="Proteomes" id="UP000701801"/>
    </source>
</evidence>
<dbReference type="GO" id="GO:0033149">
    <property type="term" value="F:FFAT motif binding"/>
    <property type="evidence" value="ECO:0007669"/>
    <property type="project" value="TreeGrafter"/>
</dbReference>
<accession>A0A9N9Q600</accession>
<dbReference type="SUPFAM" id="SSF49354">
    <property type="entry name" value="PapD-like"/>
    <property type="match status" value="2"/>
</dbReference>
<dbReference type="Proteomes" id="UP000701801">
    <property type="component" value="Unassembled WGS sequence"/>
</dbReference>
<evidence type="ECO:0000259" key="8">
    <source>
        <dbReference type="PROSITE" id="PS50202"/>
    </source>
</evidence>
<gene>
    <name evidence="9" type="ORF">HYALB_00008534</name>
</gene>
<dbReference type="GO" id="GO:0005886">
    <property type="term" value="C:plasma membrane"/>
    <property type="evidence" value="ECO:0007669"/>
    <property type="project" value="TreeGrafter"/>
</dbReference>
<reference evidence="9" key="1">
    <citation type="submission" date="2021-07" db="EMBL/GenBank/DDBJ databases">
        <authorList>
            <person name="Durling M."/>
        </authorList>
    </citation>
    <scope>NUCLEOTIDE SEQUENCE</scope>
</reference>
<dbReference type="PROSITE" id="PS50202">
    <property type="entry name" value="MSP"/>
    <property type="match status" value="1"/>
</dbReference>
<dbReference type="InterPro" id="IPR013783">
    <property type="entry name" value="Ig-like_fold"/>
</dbReference>
<keyword evidence="5 7" id="KW-0472">Membrane</keyword>
<keyword evidence="10" id="KW-1185">Reference proteome</keyword>
<dbReference type="GO" id="GO:0090158">
    <property type="term" value="P:endoplasmic reticulum membrane organization"/>
    <property type="evidence" value="ECO:0007669"/>
    <property type="project" value="TreeGrafter"/>
</dbReference>
<sequence>MSVEIDPQELAFQRPFTQEVSQTLKIRNPNHTPIAFKVRGSLDLLEALKLLTTMESTGQNYRPKAVRPTRSRASQVPSVNKVSRYCVRPNSGRVEPGKEVEVTGMCTYMRIFARRVIRVLTGCPVVLLQAMKQEPPLEAKCRDKFLVQSVAITADKEFDDTASIWQHVDAAEKSSVQEKKIRVVYLAPASPSGGAVTPMRNGVNGESNGANETSSIAPPQYGNARSPSPEATYTPETSRRSLAPSVVPTSKLEDEPSNAKSLGDAKASAFNPASGKSSVGGAATVGSTVAAAVPLSYDELKAQLADAKATISSYGNEAGLRMRKVAAGETSNATVNDVAHRVQASQGGVPLQIVAALCLLSFLLAYAFF</sequence>
<keyword evidence="4 7" id="KW-1133">Transmembrane helix</keyword>
<dbReference type="PANTHER" id="PTHR10809">
    <property type="entry name" value="VESICLE-ASSOCIATED MEMBRANE PROTEIN-ASSOCIATED PROTEIN"/>
    <property type="match status" value="1"/>
</dbReference>
<name>A0A9N9Q600_9HELO</name>
<evidence type="ECO:0000256" key="7">
    <source>
        <dbReference type="SAM" id="Phobius"/>
    </source>
</evidence>
<keyword evidence="3 7" id="KW-0812">Transmembrane</keyword>
<feature type="transmembrane region" description="Helical" evidence="7">
    <location>
        <begin position="349"/>
        <end position="368"/>
    </location>
</feature>
<evidence type="ECO:0000256" key="3">
    <source>
        <dbReference type="ARBA" id="ARBA00022692"/>
    </source>
</evidence>
<evidence type="ECO:0000256" key="1">
    <source>
        <dbReference type="ARBA" id="ARBA00004211"/>
    </source>
</evidence>